<comment type="caution">
    <text evidence="1">The sequence shown here is derived from an EMBL/GenBank/DDBJ whole genome shotgun (WGS) entry which is preliminary data.</text>
</comment>
<reference evidence="1" key="2">
    <citation type="journal article" date="2021" name="PeerJ">
        <title>Extensive microbial diversity within the chicken gut microbiome revealed by metagenomics and culture.</title>
        <authorList>
            <person name="Gilroy R."/>
            <person name="Ravi A."/>
            <person name="Getino M."/>
            <person name="Pursley I."/>
            <person name="Horton D.L."/>
            <person name="Alikhan N.F."/>
            <person name="Baker D."/>
            <person name="Gharbi K."/>
            <person name="Hall N."/>
            <person name="Watson M."/>
            <person name="Adriaenssens E.M."/>
            <person name="Foster-Nyarko E."/>
            <person name="Jarju S."/>
            <person name="Secka A."/>
            <person name="Antonio M."/>
            <person name="Oren A."/>
            <person name="Chaudhuri R.R."/>
            <person name="La Ragione R."/>
            <person name="Hildebrand F."/>
            <person name="Pallen M.J."/>
        </authorList>
    </citation>
    <scope>NUCLEOTIDE SEQUENCE</scope>
    <source>
        <strain evidence="1">ChiGjej3B3-7149</strain>
    </source>
</reference>
<evidence type="ECO:0000313" key="2">
    <source>
        <dbReference type="Proteomes" id="UP000824238"/>
    </source>
</evidence>
<accession>A0A9D1DKQ6</accession>
<name>A0A9D1DKQ6_9FIRM</name>
<dbReference type="AlphaFoldDB" id="A0A9D1DKQ6"/>
<protein>
    <submittedName>
        <fullName evidence="1">Uncharacterized protein</fullName>
    </submittedName>
</protein>
<evidence type="ECO:0000313" key="1">
    <source>
        <dbReference type="EMBL" id="HIR54600.1"/>
    </source>
</evidence>
<proteinExistence type="predicted"/>
<sequence length="435" mass="47187">MEDRLCAACGRFLGLLPECGCGPEQLARALSRFEIGPRAVERAAQALPEHYELELRGVRLLISEYLDAFCGLFEEGAPRCEVSVPAPGFLITALQAASGGSFRFLTGALIIQVVLRSFFLWGLPFGTGAAMQLHYCGLNRTREYLLSSEAAPELLLQFGVLCDECLKCGEAAPPGTRVLNLALPKGEGPRLRELAAVQAEDFLARAGEALGVQVTPSAWLRGLESYLALQRLQSRLALLQARRDRLPPGGNAFALAQTAQLAVFDRWEGLLAALGTYADELEAAPPDDGSERTYCFYTPFLQPWVDARLRQGGVRLMGSAVFLRREISPASLRPGPLTAAWLEALGPRMGGAELAEAVAEEVSRLGCTAYLGGMFAFDRWMGPAHGFIARSLAARGIPSFSLRGDFWNESPCRSEEELENICAAISARRETGKHP</sequence>
<dbReference type="Proteomes" id="UP000824238">
    <property type="component" value="Unassembled WGS sequence"/>
</dbReference>
<reference evidence="1" key="1">
    <citation type="submission" date="2020-10" db="EMBL/GenBank/DDBJ databases">
        <authorList>
            <person name="Gilroy R."/>
        </authorList>
    </citation>
    <scope>NUCLEOTIDE SEQUENCE</scope>
    <source>
        <strain evidence="1">ChiGjej3B3-7149</strain>
    </source>
</reference>
<organism evidence="1 2">
    <name type="scientific">Candidatus Scatomorpha intestinigallinarum</name>
    <dbReference type="NCBI Taxonomy" id="2840923"/>
    <lineage>
        <taxon>Bacteria</taxon>
        <taxon>Bacillati</taxon>
        <taxon>Bacillota</taxon>
        <taxon>Clostridia</taxon>
        <taxon>Eubacteriales</taxon>
        <taxon>Candidatus Scatomorpha</taxon>
    </lineage>
</organism>
<gene>
    <name evidence="1" type="ORF">IAD36_03225</name>
</gene>
<dbReference type="EMBL" id="DVHH01000081">
    <property type="protein sequence ID" value="HIR54600.1"/>
    <property type="molecule type" value="Genomic_DNA"/>
</dbReference>